<dbReference type="AlphaFoldDB" id="A0A8H7BL29"/>
<evidence type="ECO:0000259" key="7">
    <source>
        <dbReference type="PROSITE" id="PS50845"/>
    </source>
</evidence>
<evidence type="ECO:0000256" key="4">
    <source>
        <dbReference type="ARBA" id="ARBA00022989"/>
    </source>
</evidence>
<accession>A0A8H7BL29</accession>
<evidence type="ECO:0000313" key="9">
    <source>
        <dbReference type="Proteomes" id="UP000605846"/>
    </source>
</evidence>
<evidence type="ECO:0000256" key="5">
    <source>
        <dbReference type="ARBA" id="ARBA00023136"/>
    </source>
</evidence>
<dbReference type="Pfam" id="PF02453">
    <property type="entry name" value="Reticulon"/>
    <property type="match status" value="1"/>
</dbReference>
<sequence>MSNPESQTIDETVVSSVKDTTYNVVHEETYETVDGSVPGVITEVKEYTIKTEGIIKEICPQTNDNVVPEVVSESAEQISKDIPPPVAAAVETVPPPSSAPAPAASPYVQVIYKSPDVKFEDDPTRFVRVRVESLIYWEHPKKSAIVFLSLLSTLILTQYYSVLQLLAGLFTIVTGLNWIYVNVHKQGQRYISGKTYETVVHPHSSRLEVKTTFTSRDRVVHAAELTLDVVETLIRQITKLVLIEDNKRSAIAVGIAYFIWTLAKYVSTKTLVGFFIVTAFTTPRIYLQHQKVIDTHVARHSQRAYALAQQYGQLANEKAQVYYGQAVRAIMKGTAKKAD</sequence>
<dbReference type="Proteomes" id="UP000605846">
    <property type="component" value="Unassembled WGS sequence"/>
</dbReference>
<proteinExistence type="predicted"/>
<evidence type="ECO:0000256" key="2">
    <source>
        <dbReference type="ARBA" id="ARBA00022692"/>
    </source>
</evidence>
<keyword evidence="3 6" id="KW-0256">Endoplasmic reticulum</keyword>
<evidence type="ECO:0000256" key="1">
    <source>
        <dbReference type="ARBA" id="ARBA00004477"/>
    </source>
</evidence>
<name>A0A8H7BL29_9FUNG</name>
<dbReference type="EMBL" id="JABAYA010000116">
    <property type="protein sequence ID" value="KAF7724573.1"/>
    <property type="molecule type" value="Genomic_DNA"/>
</dbReference>
<evidence type="ECO:0000256" key="3">
    <source>
        <dbReference type="ARBA" id="ARBA00022824"/>
    </source>
</evidence>
<reference evidence="8" key="1">
    <citation type="submission" date="2020-01" db="EMBL/GenBank/DDBJ databases">
        <title>Genome Sequencing of Three Apophysomyces-Like Fungal Strains Confirms a Novel Fungal Genus in the Mucoromycota with divergent Burkholderia-like Endosymbiotic Bacteria.</title>
        <authorList>
            <person name="Stajich J.E."/>
            <person name="Macias A.M."/>
            <person name="Carter-House D."/>
            <person name="Lovett B."/>
            <person name="Kasson L.R."/>
            <person name="Berry K."/>
            <person name="Grigoriev I."/>
            <person name="Chang Y."/>
            <person name="Spatafora J."/>
            <person name="Kasson M.T."/>
        </authorList>
    </citation>
    <scope>NUCLEOTIDE SEQUENCE</scope>
    <source>
        <strain evidence="8">NRRL A-21654</strain>
    </source>
</reference>
<keyword evidence="9" id="KW-1185">Reference proteome</keyword>
<dbReference type="InterPro" id="IPR003388">
    <property type="entry name" value="Reticulon"/>
</dbReference>
<dbReference type="PROSITE" id="PS50845">
    <property type="entry name" value="RETICULON"/>
    <property type="match status" value="1"/>
</dbReference>
<comment type="caution">
    <text evidence="6">Lacks conserved residue(s) required for the propagation of feature annotation.</text>
</comment>
<dbReference type="OrthoDB" id="567788at2759"/>
<protein>
    <recommendedName>
        <fullName evidence="6">Reticulon-like protein</fullName>
    </recommendedName>
</protein>
<evidence type="ECO:0000256" key="6">
    <source>
        <dbReference type="RuleBase" id="RU363132"/>
    </source>
</evidence>
<gene>
    <name evidence="8" type="ORF">EC973_000881</name>
</gene>
<dbReference type="GO" id="GO:0005789">
    <property type="term" value="C:endoplasmic reticulum membrane"/>
    <property type="evidence" value="ECO:0007669"/>
    <property type="project" value="UniProtKB-SubCell"/>
</dbReference>
<keyword evidence="4 6" id="KW-1133">Transmembrane helix</keyword>
<keyword evidence="2 6" id="KW-0812">Transmembrane</keyword>
<comment type="subcellular location">
    <subcellularLocation>
        <location evidence="1 6">Endoplasmic reticulum membrane</location>
        <topology evidence="1 6">Multi-pass membrane protein</topology>
    </subcellularLocation>
</comment>
<comment type="caution">
    <text evidence="8">The sequence shown here is derived from an EMBL/GenBank/DDBJ whole genome shotgun (WGS) entry which is preliminary data.</text>
</comment>
<organism evidence="8 9">
    <name type="scientific">Apophysomyces ossiformis</name>
    <dbReference type="NCBI Taxonomy" id="679940"/>
    <lineage>
        <taxon>Eukaryota</taxon>
        <taxon>Fungi</taxon>
        <taxon>Fungi incertae sedis</taxon>
        <taxon>Mucoromycota</taxon>
        <taxon>Mucoromycotina</taxon>
        <taxon>Mucoromycetes</taxon>
        <taxon>Mucorales</taxon>
        <taxon>Mucorineae</taxon>
        <taxon>Mucoraceae</taxon>
        <taxon>Apophysomyces</taxon>
    </lineage>
</organism>
<feature type="domain" description="Reticulon" evidence="7">
    <location>
        <begin position="131"/>
        <end position="339"/>
    </location>
</feature>
<feature type="transmembrane region" description="Helical" evidence="6">
    <location>
        <begin position="166"/>
        <end position="183"/>
    </location>
</feature>
<keyword evidence="5 6" id="KW-0472">Membrane</keyword>
<evidence type="ECO:0000313" key="8">
    <source>
        <dbReference type="EMBL" id="KAF7724573.1"/>
    </source>
</evidence>